<protein>
    <submittedName>
        <fullName evidence="2">CoA transferase</fullName>
    </submittedName>
</protein>
<feature type="compositionally biased region" description="Low complexity" evidence="1">
    <location>
        <begin position="132"/>
        <end position="150"/>
    </location>
</feature>
<keyword evidence="2" id="KW-0808">Transferase</keyword>
<dbReference type="Gene3D" id="3.40.50.10540">
    <property type="entry name" value="Crotonobetainyl-coa:carnitine coa-transferase, domain 1"/>
    <property type="match status" value="1"/>
</dbReference>
<dbReference type="EMBL" id="CP068570">
    <property type="protein sequence ID" value="QQZ48834.1"/>
    <property type="molecule type" value="Genomic_DNA"/>
</dbReference>
<feature type="region of interest" description="Disordered" evidence="1">
    <location>
        <begin position="132"/>
        <end position="195"/>
    </location>
</feature>
<dbReference type="AlphaFoldDB" id="A0A974P0W9"/>
<dbReference type="SUPFAM" id="SSF89796">
    <property type="entry name" value="CoA-transferase family III (CaiB/BaiF)"/>
    <property type="match status" value="1"/>
</dbReference>
<evidence type="ECO:0000313" key="2">
    <source>
        <dbReference type="EMBL" id="QQZ48834.1"/>
    </source>
</evidence>
<accession>A0A974P0W9</accession>
<evidence type="ECO:0000256" key="1">
    <source>
        <dbReference type="SAM" id="MobiDB-lite"/>
    </source>
</evidence>
<feature type="compositionally biased region" description="Pro residues" evidence="1">
    <location>
        <begin position="151"/>
        <end position="166"/>
    </location>
</feature>
<dbReference type="PANTHER" id="PTHR48228:SF5">
    <property type="entry name" value="ALPHA-METHYLACYL-COA RACEMASE"/>
    <property type="match status" value="1"/>
</dbReference>
<dbReference type="Pfam" id="PF02515">
    <property type="entry name" value="CoA_transf_3"/>
    <property type="match status" value="1"/>
</dbReference>
<name>A0A974P0W9_9CAUL</name>
<dbReference type="GO" id="GO:0016740">
    <property type="term" value="F:transferase activity"/>
    <property type="evidence" value="ECO:0007669"/>
    <property type="project" value="UniProtKB-KW"/>
</dbReference>
<gene>
    <name evidence="2" type="ORF">JKL49_15895</name>
</gene>
<dbReference type="InterPro" id="IPR003673">
    <property type="entry name" value="CoA-Trfase_fam_III"/>
</dbReference>
<dbReference type="InterPro" id="IPR023606">
    <property type="entry name" value="CoA-Trfase_III_dom_1_sf"/>
</dbReference>
<proteinExistence type="predicted"/>
<dbReference type="InterPro" id="IPR050509">
    <property type="entry name" value="CoA-transferase_III"/>
</dbReference>
<organism evidence="2">
    <name type="scientific">Phenylobacterium glaciei</name>
    <dbReference type="NCBI Taxonomy" id="2803784"/>
    <lineage>
        <taxon>Bacteria</taxon>
        <taxon>Pseudomonadati</taxon>
        <taxon>Pseudomonadota</taxon>
        <taxon>Alphaproteobacteria</taxon>
        <taxon>Caulobacterales</taxon>
        <taxon>Caulobacteraceae</taxon>
        <taxon>Phenylobacterium</taxon>
    </lineage>
</organism>
<dbReference type="PANTHER" id="PTHR48228">
    <property type="entry name" value="SUCCINYL-COA--D-CITRAMALATE COA-TRANSFERASE"/>
    <property type="match status" value="1"/>
</dbReference>
<reference evidence="2" key="1">
    <citation type="submission" date="2021-01" db="EMBL/GenBank/DDBJ databases">
        <title>Genome sequence of Phenylobacterium sp. 20VBR1 isolated from a valley glaceir, Ny-Alesund, Svalbard.</title>
        <authorList>
            <person name="Thomas F.A."/>
            <person name="Krishnan K.P."/>
            <person name="Sinha R.K."/>
        </authorList>
    </citation>
    <scope>NUCLEOTIDE SEQUENCE</scope>
    <source>
        <strain evidence="2">20VBR1</strain>
    </source>
</reference>
<sequence length="195" mass="20268">MLDLGTVIAGAHAGGVLANLGADVIKIEPIEGDPFRSNGGGFMAYSRGKRGLGIDLKQPAAREMFFDLVRGADVILDNYRFGVRERLGIHYAALKAINPRIVSCSINAYGDKGARAVLPGFDPLLQAEGGMMAAQGGRGSRSCTPSRSTTSPPPAWWPSPSSPPSTPVSGPGGAGDLHQPDGPEPHLPAGRGHHL</sequence>